<name>A0ACB0XWV8_MELEN</name>
<reference evidence="1" key="1">
    <citation type="submission" date="2023-11" db="EMBL/GenBank/DDBJ databases">
        <authorList>
            <person name="Poullet M."/>
        </authorList>
    </citation>
    <scope>NUCLEOTIDE SEQUENCE</scope>
    <source>
        <strain evidence="1">E1834</strain>
    </source>
</reference>
<comment type="caution">
    <text evidence="1">The sequence shown here is derived from an EMBL/GenBank/DDBJ whole genome shotgun (WGS) entry which is preliminary data.</text>
</comment>
<dbReference type="Proteomes" id="UP001497535">
    <property type="component" value="Unassembled WGS sequence"/>
</dbReference>
<sequence>MFRNVKNRDFEQELEDAKDGGFLVCHPLIFKGLESRRECFEQHLQSMLSAQCMNQGKHLCALMAHEFETYFEEESNA</sequence>
<evidence type="ECO:0000313" key="2">
    <source>
        <dbReference type="Proteomes" id="UP001497535"/>
    </source>
</evidence>
<accession>A0ACB0XWV8</accession>
<evidence type="ECO:0000313" key="1">
    <source>
        <dbReference type="EMBL" id="CAK5020892.1"/>
    </source>
</evidence>
<gene>
    <name evidence="1" type="ORF">MENTE1834_LOCUS4570</name>
</gene>
<keyword evidence="2" id="KW-1185">Reference proteome</keyword>
<organism evidence="1 2">
    <name type="scientific">Meloidogyne enterolobii</name>
    <name type="common">Root-knot nematode worm</name>
    <name type="synonym">Meloidogyne mayaguensis</name>
    <dbReference type="NCBI Taxonomy" id="390850"/>
    <lineage>
        <taxon>Eukaryota</taxon>
        <taxon>Metazoa</taxon>
        <taxon>Ecdysozoa</taxon>
        <taxon>Nematoda</taxon>
        <taxon>Chromadorea</taxon>
        <taxon>Rhabditida</taxon>
        <taxon>Tylenchina</taxon>
        <taxon>Tylenchomorpha</taxon>
        <taxon>Tylenchoidea</taxon>
        <taxon>Meloidogynidae</taxon>
        <taxon>Meloidogyninae</taxon>
        <taxon>Meloidogyne</taxon>
    </lineage>
</organism>
<proteinExistence type="predicted"/>
<protein>
    <submittedName>
        <fullName evidence="1">Uncharacterized protein</fullName>
    </submittedName>
</protein>
<dbReference type="EMBL" id="CAVMJV010000003">
    <property type="protein sequence ID" value="CAK5020892.1"/>
    <property type="molecule type" value="Genomic_DNA"/>
</dbReference>